<evidence type="ECO:0000313" key="3">
    <source>
        <dbReference type="Proteomes" id="UP000613177"/>
    </source>
</evidence>
<organism evidence="2 3">
    <name type="scientific">Thamnidium elegans</name>
    <dbReference type="NCBI Taxonomy" id="101142"/>
    <lineage>
        <taxon>Eukaryota</taxon>
        <taxon>Fungi</taxon>
        <taxon>Fungi incertae sedis</taxon>
        <taxon>Mucoromycota</taxon>
        <taxon>Mucoromycotina</taxon>
        <taxon>Mucoromycetes</taxon>
        <taxon>Mucorales</taxon>
        <taxon>Mucorineae</taxon>
        <taxon>Mucoraceae</taxon>
        <taxon>Thamnidium</taxon>
    </lineage>
</organism>
<dbReference type="GO" id="GO:0004843">
    <property type="term" value="F:cysteine-type deubiquitinase activity"/>
    <property type="evidence" value="ECO:0007669"/>
    <property type="project" value="InterPro"/>
</dbReference>
<dbReference type="GO" id="GO:1990380">
    <property type="term" value="F:K48-linked deubiquitinase activity"/>
    <property type="evidence" value="ECO:0007669"/>
    <property type="project" value="InterPro"/>
</dbReference>
<dbReference type="GO" id="GO:0071944">
    <property type="term" value="C:cell periphery"/>
    <property type="evidence" value="ECO:0007669"/>
    <property type="project" value="TreeGrafter"/>
</dbReference>
<feature type="domain" description="MINDY deubiquitinase" evidence="1">
    <location>
        <begin position="38"/>
        <end position="302"/>
    </location>
</feature>
<dbReference type="InterPro" id="IPR033979">
    <property type="entry name" value="MINDY_domain"/>
</dbReference>
<dbReference type="GO" id="GO:0016807">
    <property type="term" value="F:cysteine-type carboxypeptidase activity"/>
    <property type="evidence" value="ECO:0007669"/>
    <property type="project" value="TreeGrafter"/>
</dbReference>
<reference evidence="2" key="1">
    <citation type="submission" date="2021-01" db="EMBL/GenBank/DDBJ databases">
        <title>Metabolic potential, ecology and presence of endohyphal bacteria is reflected in genomic diversity of Mucoromycotina.</title>
        <authorList>
            <person name="Muszewska A."/>
            <person name="Okrasinska A."/>
            <person name="Steczkiewicz K."/>
            <person name="Drgas O."/>
            <person name="Orlowska M."/>
            <person name="Perlinska-Lenart U."/>
            <person name="Aleksandrzak-Piekarczyk T."/>
            <person name="Szatraj K."/>
            <person name="Zielenkiewicz U."/>
            <person name="Pilsyk S."/>
            <person name="Malc E."/>
            <person name="Mieczkowski P."/>
            <person name="Kruszewska J.S."/>
            <person name="Biernat P."/>
            <person name="Pawlowska J."/>
        </authorList>
    </citation>
    <scope>NUCLEOTIDE SEQUENCE</scope>
    <source>
        <strain evidence="2">WA0000018081</strain>
    </source>
</reference>
<dbReference type="GO" id="GO:0005829">
    <property type="term" value="C:cytosol"/>
    <property type="evidence" value="ECO:0007669"/>
    <property type="project" value="TreeGrafter"/>
</dbReference>
<sequence>KMEDINLKLSTVDLNRDSNTETEPVTLPGIASQCGEDEYLVKTIEWKDKTIRIITQNVAICNVLFLRGDLDIQPPDREIVKFEYLVERLGDYLLNHASQEEVTPRKLEKRRATSEYDLDDALSILPNLKVGLDVNVKFDSIHGFEPTKELAMFDLFNVDLVHGWIADPQDIETYDTVVNTCKSYNHIVEYIVQADEINSRTNQQPLTLEDEEKLHQGFIATEFLNNTATQLTYFGLELLLNSIPIDSLFVLFRNNHFSTVYRHTDGLFMLVTDSGLVLERSVIWENITDIDQGASQFYNGNFKTRQEEDALNKDINADLE</sequence>
<dbReference type="PANTHER" id="PTHR18063:SF6">
    <property type="entry name" value="UBIQUITIN CARBOXYL-TERMINAL HYDROLASE"/>
    <property type="match status" value="1"/>
</dbReference>
<name>A0A8H7T0A5_9FUNG</name>
<evidence type="ECO:0000313" key="2">
    <source>
        <dbReference type="EMBL" id="KAG2237492.1"/>
    </source>
</evidence>
<feature type="non-terminal residue" evidence="2">
    <location>
        <position position="1"/>
    </location>
</feature>
<dbReference type="AlphaFoldDB" id="A0A8H7T0A5"/>
<dbReference type="EMBL" id="JAEPRE010000005">
    <property type="protein sequence ID" value="KAG2237492.1"/>
    <property type="molecule type" value="Genomic_DNA"/>
</dbReference>
<dbReference type="PANTHER" id="PTHR18063">
    <property type="entry name" value="NF-E2 INDUCIBLE PROTEIN"/>
    <property type="match status" value="1"/>
</dbReference>
<proteinExistence type="predicted"/>
<dbReference type="Pfam" id="PF04424">
    <property type="entry name" value="MINDY_DUB"/>
    <property type="match status" value="1"/>
</dbReference>
<dbReference type="InterPro" id="IPR007518">
    <property type="entry name" value="MINDY"/>
</dbReference>
<evidence type="ECO:0000259" key="1">
    <source>
        <dbReference type="Pfam" id="PF04424"/>
    </source>
</evidence>
<accession>A0A8H7T0A5</accession>
<gene>
    <name evidence="2" type="ORF">INT48_005528</name>
</gene>
<protein>
    <recommendedName>
        <fullName evidence="1">MINDY deubiquitinase domain-containing protein</fullName>
    </recommendedName>
</protein>
<dbReference type="GO" id="GO:0071108">
    <property type="term" value="P:protein K48-linked deubiquitination"/>
    <property type="evidence" value="ECO:0007669"/>
    <property type="project" value="TreeGrafter"/>
</dbReference>
<keyword evidence="3" id="KW-1185">Reference proteome</keyword>
<comment type="caution">
    <text evidence="2">The sequence shown here is derived from an EMBL/GenBank/DDBJ whole genome shotgun (WGS) entry which is preliminary data.</text>
</comment>
<dbReference type="Proteomes" id="UP000613177">
    <property type="component" value="Unassembled WGS sequence"/>
</dbReference>